<evidence type="ECO:0000313" key="1">
    <source>
        <dbReference type="EnsemblProtists" id="HpaP814526"/>
    </source>
</evidence>
<protein>
    <submittedName>
        <fullName evidence="1">Uncharacterized protein</fullName>
    </submittedName>
</protein>
<dbReference type="InParanoid" id="M4C5Z7"/>
<dbReference type="EnsemblProtists" id="HpaT814526">
    <property type="protein sequence ID" value="HpaP814526"/>
    <property type="gene ID" value="HpaG814526"/>
</dbReference>
<evidence type="ECO:0000313" key="2">
    <source>
        <dbReference type="Proteomes" id="UP000011713"/>
    </source>
</evidence>
<organism evidence="1 2">
    <name type="scientific">Hyaloperonospora arabidopsidis (strain Emoy2)</name>
    <name type="common">Downy mildew agent</name>
    <name type="synonym">Peronospora arabidopsidis</name>
    <dbReference type="NCBI Taxonomy" id="559515"/>
    <lineage>
        <taxon>Eukaryota</taxon>
        <taxon>Sar</taxon>
        <taxon>Stramenopiles</taxon>
        <taxon>Oomycota</taxon>
        <taxon>Peronosporomycetes</taxon>
        <taxon>Peronosporales</taxon>
        <taxon>Peronosporaceae</taxon>
        <taxon>Hyaloperonospora</taxon>
    </lineage>
</organism>
<reference evidence="1" key="2">
    <citation type="submission" date="2015-06" db="UniProtKB">
        <authorList>
            <consortium name="EnsemblProtists"/>
        </authorList>
    </citation>
    <scope>IDENTIFICATION</scope>
    <source>
        <strain evidence="1">Emoy2</strain>
    </source>
</reference>
<keyword evidence="2" id="KW-1185">Reference proteome</keyword>
<sequence length="178" mass="19886">MYAWCAASIDISIGRSRKSAQRCRPQGRRNAQCHARCQPELDARLSRARCAGRHRPTVDGTRRTSLRQPERWRLHRHTRGDAGTGRWHRRPDRGRELVAAGDAHTAAVCDSDGGHYLGQRAAPGSLLRYQCFASARLRLAGVPLGPWVEGCVGFDHAELSDDPSPQPDALWRLHRAAR</sequence>
<dbReference type="VEuPathDB" id="FungiDB:HpaG814526"/>
<dbReference type="EMBL" id="JH598539">
    <property type="status" value="NOT_ANNOTATED_CDS"/>
    <property type="molecule type" value="Genomic_DNA"/>
</dbReference>
<proteinExistence type="predicted"/>
<name>M4C5Z7_HYAAE</name>
<dbReference type="HOGENOM" id="CLU_1513375_0_0_1"/>
<dbReference type="AlphaFoldDB" id="M4C5Z7"/>
<dbReference type="Proteomes" id="UP000011713">
    <property type="component" value="Unassembled WGS sequence"/>
</dbReference>
<reference evidence="2" key="1">
    <citation type="journal article" date="2010" name="Science">
        <title>Signatures of adaptation to obligate biotrophy in the Hyaloperonospora arabidopsidis genome.</title>
        <authorList>
            <person name="Baxter L."/>
            <person name="Tripathy S."/>
            <person name="Ishaque N."/>
            <person name="Boot N."/>
            <person name="Cabral A."/>
            <person name="Kemen E."/>
            <person name="Thines M."/>
            <person name="Ah-Fong A."/>
            <person name="Anderson R."/>
            <person name="Badejoko W."/>
            <person name="Bittner-Eddy P."/>
            <person name="Boore J.L."/>
            <person name="Chibucos M.C."/>
            <person name="Coates M."/>
            <person name="Dehal P."/>
            <person name="Delehaunty K."/>
            <person name="Dong S."/>
            <person name="Downton P."/>
            <person name="Dumas B."/>
            <person name="Fabro G."/>
            <person name="Fronick C."/>
            <person name="Fuerstenberg S.I."/>
            <person name="Fulton L."/>
            <person name="Gaulin E."/>
            <person name="Govers F."/>
            <person name="Hughes L."/>
            <person name="Humphray S."/>
            <person name="Jiang R.H."/>
            <person name="Judelson H."/>
            <person name="Kamoun S."/>
            <person name="Kyung K."/>
            <person name="Meijer H."/>
            <person name="Minx P."/>
            <person name="Morris P."/>
            <person name="Nelson J."/>
            <person name="Phuntumart V."/>
            <person name="Qutob D."/>
            <person name="Rehmany A."/>
            <person name="Rougon-Cardoso A."/>
            <person name="Ryden P."/>
            <person name="Torto-Alalibo T."/>
            <person name="Studholme D."/>
            <person name="Wang Y."/>
            <person name="Win J."/>
            <person name="Wood J."/>
            <person name="Clifton S.W."/>
            <person name="Rogers J."/>
            <person name="Van den Ackerveken G."/>
            <person name="Jones J.D."/>
            <person name="McDowell J.M."/>
            <person name="Beynon J."/>
            <person name="Tyler B.M."/>
        </authorList>
    </citation>
    <scope>NUCLEOTIDE SEQUENCE [LARGE SCALE GENOMIC DNA]</scope>
    <source>
        <strain evidence="2">Emoy2</strain>
    </source>
</reference>
<accession>M4C5Z7</accession>